<comment type="caution">
    <text evidence="2">The sequence shown here is derived from an EMBL/GenBank/DDBJ whole genome shotgun (WGS) entry which is preliminary data.</text>
</comment>
<proteinExistence type="predicted"/>
<sequence length="56" mass="5708">APAPPAPPWRAPAPPAPPWWAPALPVLPQSPVPPHGPGPPTLALSRSRPTAPLDCS</sequence>
<name>A0ABD0RZU0_CIRMR</name>
<feature type="non-terminal residue" evidence="2">
    <location>
        <position position="56"/>
    </location>
</feature>
<dbReference type="EMBL" id="JAMKFB020000001">
    <property type="protein sequence ID" value="KAL0203923.1"/>
    <property type="molecule type" value="Genomic_DNA"/>
</dbReference>
<dbReference type="AlphaFoldDB" id="A0ABD0RZU0"/>
<evidence type="ECO:0000313" key="2">
    <source>
        <dbReference type="EMBL" id="KAL0203923.1"/>
    </source>
</evidence>
<feature type="region of interest" description="Disordered" evidence="1">
    <location>
        <begin position="1"/>
        <end position="56"/>
    </location>
</feature>
<keyword evidence="3" id="KW-1185">Reference proteome</keyword>
<dbReference type="Proteomes" id="UP001529510">
    <property type="component" value="Unassembled WGS sequence"/>
</dbReference>
<evidence type="ECO:0008006" key="4">
    <source>
        <dbReference type="Google" id="ProtNLM"/>
    </source>
</evidence>
<evidence type="ECO:0000313" key="3">
    <source>
        <dbReference type="Proteomes" id="UP001529510"/>
    </source>
</evidence>
<reference evidence="2 3" key="1">
    <citation type="submission" date="2024-05" db="EMBL/GenBank/DDBJ databases">
        <title>Genome sequencing and assembly of Indian major carp, Cirrhinus mrigala (Hamilton, 1822).</title>
        <authorList>
            <person name="Mohindra V."/>
            <person name="Chowdhury L.M."/>
            <person name="Lal K."/>
            <person name="Jena J.K."/>
        </authorList>
    </citation>
    <scope>NUCLEOTIDE SEQUENCE [LARGE SCALE GENOMIC DNA]</scope>
    <source>
        <strain evidence="2">CM1030</strain>
        <tissue evidence="2">Blood</tissue>
    </source>
</reference>
<evidence type="ECO:0000256" key="1">
    <source>
        <dbReference type="SAM" id="MobiDB-lite"/>
    </source>
</evidence>
<gene>
    <name evidence="2" type="ORF">M9458_001941</name>
</gene>
<feature type="compositionally biased region" description="Pro residues" evidence="1">
    <location>
        <begin position="28"/>
        <end position="40"/>
    </location>
</feature>
<protein>
    <recommendedName>
        <fullName evidence="4">Dopamine receptor D4</fullName>
    </recommendedName>
</protein>
<accession>A0ABD0RZU0</accession>
<feature type="compositionally biased region" description="Pro residues" evidence="1">
    <location>
        <begin position="1"/>
        <end position="20"/>
    </location>
</feature>
<organism evidence="2 3">
    <name type="scientific">Cirrhinus mrigala</name>
    <name type="common">Mrigala</name>
    <dbReference type="NCBI Taxonomy" id="683832"/>
    <lineage>
        <taxon>Eukaryota</taxon>
        <taxon>Metazoa</taxon>
        <taxon>Chordata</taxon>
        <taxon>Craniata</taxon>
        <taxon>Vertebrata</taxon>
        <taxon>Euteleostomi</taxon>
        <taxon>Actinopterygii</taxon>
        <taxon>Neopterygii</taxon>
        <taxon>Teleostei</taxon>
        <taxon>Ostariophysi</taxon>
        <taxon>Cypriniformes</taxon>
        <taxon>Cyprinidae</taxon>
        <taxon>Labeoninae</taxon>
        <taxon>Labeonini</taxon>
        <taxon>Cirrhinus</taxon>
    </lineage>
</organism>
<feature type="non-terminal residue" evidence="2">
    <location>
        <position position="1"/>
    </location>
</feature>